<keyword evidence="2" id="KW-1185">Reference proteome</keyword>
<evidence type="ECO:0000313" key="1">
    <source>
        <dbReference type="EMBL" id="QDU59825.1"/>
    </source>
</evidence>
<dbReference type="KEGG" id="knv:Pan216_06580"/>
<keyword evidence="1" id="KW-0808">Transferase</keyword>
<sequence length="308" mass="35763">MVIRTPPTDRGQLHQSDVRSPLTWPHGHVCFDEGRLWVHPDYVETFQQRGWTTLEAVMQAEDVTVVRRVGQRDNTRLTLARASDGKVVRAYMKRHVSRCFGDWLFGIVSGRGWSPPGIAEAESVAAARRAGVATMTTIAAGCEINERPWQAASFFVSEEIDGGVPADDFWRAEFPSDAGGDNEHDPRRDAVIEALARSARRLHGAGMFHRDFYWCHFFVRQHPHEPGKFAAHLIDLQRIVRRPLLAARWRLKDLAQFVYSIPEGALSNDERRRWFEYYRDIDRWSWSHRLEWAAIRVRAWFYRVKERL</sequence>
<proteinExistence type="predicted"/>
<dbReference type="EC" id="2.7.1.-" evidence="1"/>
<dbReference type="SUPFAM" id="SSF56112">
    <property type="entry name" value="Protein kinase-like (PK-like)"/>
    <property type="match status" value="1"/>
</dbReference>
<dbReference type="OrthoDB" id="261539at2"/>
<dbReference type="GO" id="GO:0016301">
    <property type="term" value="F:kinase activity"/>
    <property type="evidence" value="ECO:0007669"/>
    <property type="project" value="UniProtKB-KW"/>
</dbReference>
<dbReference type="EMBL" id="CP036279">
    <property type="protein sequence ID" value="QDU59825.1"/>
    <property type="molecule type" value="Genomic_DNA"/>
</dbReference>
<organism evidence="1 2">
    <name type="scientific">Kolteria novifilia</name>
    <dbReference type="NCBI Taxonomy" id="2527975"/>
    <lineage>
        <taxon>Bacteria</taxon>
        <taxon>Pseudomonadati</taxon>
        <taxon>Planctomycetota</taxon>
        <taxon>Planctomycetia</taxon>
        <taxon>Kolteriales</taxon>
        <taxon>Kolteriaceae</taxon>
        <taxon>Kolteria</taxon>
    </lineage>
</organism>
<accession>A0A518AYM9</accession>
<dbReference type="Proteomes" id="UP000317093">
    <property type="component" value="Chromosome"/>
</dbReference>
<dbReference type="AlphaFoldDB" id="A0A518AYM9"/>
<dbReference type="RefSeq" id="WP_145254719.1">
    <property type="nucleotide sequence ID" value="NZ_CP036279.1"/>
</dbReference>
<gene>
    <name evidence="1" type="primary">rfaP_1</name>
    <name evidence="1" type="ORF">Pan216_06580</name>
</gene>
<dbReference type="Pfam" id="PF06293">
    <property type="entry name" value="Kdo"/>
    <property type="match status" value="1"/>
</dbReference>
<protein>
    <submittedName>
        <fullName evidence="1">Lipopolysaccharide core heptose(I) kinase RfaP</fullName>
        <ecNumber evidence="1">2.7.1.-</ecNumber>
    </submittedName>
</protein>
<evidence type="ECO:0000313" key="2">
    <source>
        <dbReference type="Proteomes" id="UP000317093"/>
    </source>
</evidence>
<keyword evidence="1" id="KW-0418">Kinase</keyword>
<dbReference type="InterPro" id="IPR011009">
    <property type="entry name" value="Kinase-like_dom_sf"/>
</dbReference>
<reference evidence="1 2" key="1">
    <citation type="submission" date="2019-02" db="EMBL/GenBank/DDBJ databases">
        <title>Deep-cultivation of Planctomycetes and their phenomic and genomic characterization uncovers novel biology.</title>
        <authorList>
            <person name="Wiegand S."/>
            <person name="Jogler M."/>
            <person name="Boedeker C."/>
            <person name="Pinto D."/>
            <person name="Vollmers J."/>
            <person name="Rivas-Marin E."/>
            <person name="Kohn T."/>
            <person name="Peeters S.H."/>
            <person name="Heuer A."/>
            <person name="Rast P."/>
            <person name="Oberbeckmann S."/>
            <person name="Bunk B."/>
            <person name="Jeske O."/>
            <person name="Meyerdierks A."/>
            <person name="Storesund J.E."/>
            <person name="Kallscheuer N."/>
            <person name="Luecker S."/>
            <person name="Lage O.M."/>
            <person name="Pohl T."/>
            <person name="Merkel B.J."/>
            <person name="Hornburger P."/>
            <person name="Mueller R.-W."/>
            <person name="Bruemmer F."/>
            <person name="Labrenz M."/>
            <person name="Spormann A.M."/>
            <person name="Op den Camp H."/>
            <person name="Overmann J."/>
            <person name="Amann R."/>
            <person name="Jetten M.S.M."/>
            <person name="Mascher T."/>
            <person name="Medema M.H."/>
            <person name="Devos D.P."/>
            <person name="Kaster A.-K."/>
            <person name="Ovreas L."/>
            <person name="Rohde M."/>
            <person name="Galperin M.Y."/>
            <person name="Jogler C."/>
        </authorList>
    </citation>
    <scope>NUCLEOTIDE SEQUENCE [LARGE SCALE GENOMIC DNA]</scope>
    <source>
        <strain evidence="1 2">Pan216</strain>
    </source>
</reference>
<name>A0A518AYM9_9BACT</name>